<dbReference type="Proteomes" id="UP000886124">
    <property type="component" value="Unassembled WGS sequence"/>
</dbReference>
<accession>A0A7V5UDM4</accession>
<evidence type="ECO:0000313" key="2">
    <source>
        <dbReference type="EMBL" id="HHJ51567.1"/>
    </source>
</evidence>
<protein>
    <submittedName>
        <fullName evidence="2">MerR family transcriptional regulator</fullName>
    </submittedName>
</protein>
<dbReference type="InterPro" id="IPR009061">
    <property type="entry name" value="DNA-bd_dom_put_sf"/>
</dbReference>
<organism evidence="2">
    <name type="scientific">Caldithrix abyssi</name>
    <dbReference type="NCBI Taxonomy" id="187145"/>
    <lineage>
        <taxon>Bacteria</taxon>
        <taxon>Pseudomonadati</taxon>
        <taxon>Calditrichota</taxon>
        <taxon>Calditrichia</taxon>
        <taxon>Calditrichales</taxon>
        <taxon>Calditrichaceae</taxon>
        <taxon>Caldithrix</taxon>
    </lineage>
</organism>
<sequence length="78" mass="8765">MGGTLMVHSNLRPINEVAANLGVSVALVEKFIKKGLVVPILDDKAPKLTPYGMRRLRQVMELYEQSYPLEKIETLLNN</sequence>
<gene>
    <name evidence="2" type="ORF">ENJ89_00105</name>
</gene>
<evidence type="ECO:0000259" key="1">
    <source>
        <dbReference type="Pfam" id="PF13411"/>
    </source>
</evidence>
<dbReference type="GO" id="GO:0006355">
    <property type="term" value="P:regulation of DNA-templated transcription"/>
    <property type="evidence" value="ECO:0007669"/>
    <property type="project" value="InterPro"/>
</dbReference>
<dbReference type="EMBL" id="DROD01000007">
    <property type="protein sequence ID" value="HHJ51567.1"/>
    <property type="molecule type" value="Genomic_DNA"/>
</dbReference>
<feature type="domain" description="HTH merR-type" evidence="1">
    <location>
        <begin position="14"/>
        <end position="77"/>
    </location>
</feature>
<dbReference type="Pfam" id="PF13411">
    <property type="entry name" value="MerR_1"/>
    <property type="match status" value="1"/>
</dbReference>
<name>A0A7V5UDM4_CALAY</name>
<dbReference type="AlphaFoldDB" id="A0A7V5UDM4"/>
<dbReference type="InterPro" id="IPR000551">
    <property type="entry name" value="MerR-type_HTH_dom"/>
</dbReference>
<reference evidence="2" key="1">
    <citation type="journal article" date="2020" name="mSystems">
        <title>Genome- and Community-Level Interaction Insights into Carbon Utilization and Element Cycling Functions of Hydrothermarchaeota in Hydrothermal Sediment.</title>
        <authorList>
            <person name="Zhou Z."/>
            <person name="Liu Y."/>
            <person name="Xu W."/>
            <person name="Pan J."/>
            <person name="Luo Z.H."/>
            <person name="Li M."/>
        </authorList>
    </citation>
    <scope>NUCLEOTIDE SEQUENCE [LARGE SCALE GENOMIC DNA]</scope>
    <source>
        <strain evidence="2">HyVt-527</strain>
    </source>
</reference>
<comment type="caution">
    <text evidence="2">The sequence shown here is derived from an EMBL/GenBank/DDBJ whole genome shotgun (WGS) entry which is preliminary data.</text>
</comment>
<dbReference type="SUPFAM" id="SSF46955">
    <property type="entry name" value="Putative DNA-binding domain"/>
    <property type="match status" value="1"/>
</dbReference>
<dbReference type="GO" id="GO:0003677">
    <property type="term" value="F:DNA binding"/>
    <property type="evidence" value="ECO:0007669"/>
    <property type="project" value="InterPro"/>
</dbReference>
<proteinExistence type="predicted"/>